<dbReference type="Proteomes" id="UP000224101">
    <property type="component" value="Segment"/>
</dbReference>
<sequence length="142" mass="14557">MASSTASNYIHNALMGHVLKAAPYTAPTSLWVALFTTVPALTGTGGVEVSTSGTNYGRVQIVANSGWAGPSGTNQEYTNAADLSFLVPTANWGTITGAGLYDASTGGNLTWIAVLTTPKVVNNGDGAPRILASQLRISRAVC</sequence>
<dbReference type="Pfam" id="PF23140">
    <property type="entry name" value="Gp80"/>
    <property type="match status" value="1"/>
</dbReference>
<proteinExistence type="predicted"/>
<dbReference type="GeneID" id="40085748"/>
<organism evidence="1 2">
    <name type="scientific">Acidovorax phage ACP17</name>
    <dbReference type="NCBI Taxonomy" id="2010329"/>
    <lineage>
        <taxon>Viruses</taxon>
        <taxon>Duplodnaviria</taxon>
        <taxon>Heunggongvirae</taxon>
        <taxon>Uroviricota</taxon>
        <taxon>Caudoviricetes</taxon>
        <taxon>Busanvirus</taxon>
        <taxon>Busanvirus ACP17</taxon>
    </lineage>
</organism>
<evidence type="ECO:0000313" key="1">
    <source>
        <dbReference type="EMBL" id="ASS33928.1"/>
    </source>
</evidence>
<dbReference type="InterPro" id="IPR056908">
    <property type="entry name" value="Gp80-like"/>
</dbReference>
<keyword evidence="2" id="KW-1185">Reference proteome</keyword>
<dbReference type="KEGG" id="vg:40085748"/>
<dbReference type="RefSeq" id="YP_009609663.1">
    <property type="nucleotide sequence ID" value="NC_041997.1"/>
</dbReference>
<evidence type="ECO:0000313" key="2">
    <source>
        <dbReference type="Proteomes" id="UP000224101"/>
    </source>
</evidence>
<accession>A0A223AIZ9</accession>
<name>A0A223AIZ9_9CAUD</name>
<reference evidence="1 2" key="1">
    <citation type="submission" date="2017-08" db="EMBL/GenBank/DDBJ databases">
        <title>Characterization and complete genome sequence of novel bacteriophage infecting the causal agent of bacterial fruit blotch, Acidovorax citrulli.</title>
        <authorList>
            <person name="Midani A.R."/>
            <person name="Park S.-H."/>
            <person name="Choi T.-J."/>
        </authorList>
    </citation>
    <scope>NUCLEOTIDE SEQUENCE [LARGE SCALE GENOMIC DNA]</scope>
</reference>
<dbReference type="EMBL" id="KY979132">
    <property type="protein sequence ID" value="ASS33928.1"/>
    <property type="molecule type" value="Genomic_DNA"/>
</dbReference>
<protein>
    <submittedName>
        <fullName evidence="1">Uncharacterized protein</fullName>
    </submittedName>
</protein>